<dbReference type="Proteomes" id="UP000216998">
    <property type="component" value="Unassembled WGS sequence"/>
</dbReference>
<accession>A0A255ZAP9</accession>
<evidence type="ECO:0000313" key="1">
    <source>
        <dbReference type="EMBL" id="OYQ37690.1"/>
    </source>
</evidence>
<comment type="caution">
    <text evidence="1">The sequence shown here is derived from an EMBL/GenBank/DDBJ whole genome shotgun (WGS) entry which is preliminary data.</text>
</comment>
<protein>
    <submittedName>
        <fullName evidence="1">Uncharacterized protein</fullName>
    </submittedName>
</protein>
<evidence type="ECO:0000313" key="2">
    <source>
        <dbReference type="Proteomes" id="UP000216998"/>
    </source>
</evidence>
<dbReference type="AlphaFoldDB" id="A0A255ZAP9"/>
<keyword evidence="2" id="KW-1185">Reference proteome</keyword>
<sequence length="134" mass="14564">MTVLWANSNRWRWVGLAATAVDPAGRRHVVPTDPNGWEAAFAGLKTFDIKLLVPDMDLPPQEGATPDRLFDLIVGGWTKRAPRVAADRPLDIVQNQTSFFASVIIFIVGGYPCPANSDIIRLSPAPARSATQSP</sequence>
<organism evidence="1 2">
    <name type="scientific">Niveispirillum lacus</name>
    <dbReference type="NCBI Taxonomy" id="1981099"/>
    <lineage>
        <taxon>Bacteria</taxon>
        <taxon>Pseudomonadati</taxon>
        <taxon>Pseudomonadota</taxon>
        <taxon>Alphaproteobacteria</taxon>
        <taxon>Rhodospirillales</taxon>
        <taxon>Azospirillaceae</taxon>
        <taxon>Niveispirillum</taxon>
    </lineage>
</organism>
<name>A0A255ZAP9_9PROT</name>
<gene>
    <name evidence="1" type="ORF">CHU95_00555</name>
</gene>
<dbReference type="EMBL" id="NOXU01000011">
    <property type="protein sequence ID" value="OYQ37690.1"/>
    <property type="molecule type" value="Genomic_DNA"/>
</dbReference>
<proteinExistence type="predicted"/>
<reference evidence="1 2" key="1">
    <citation type="submission" date="2017-07" db="EMBL/GenBank/DDBJ databases">
        <title>Niveispirillum cyanobacteriorum sp. nov., isolated from cyanobacterial aggregates in a eutrophic lake.</title>
        <authorList>
            <person name="Cai H."/>
        </authorList>
    </citation>
    <scope>NUCLEOTIDE SEQUENCE [LARGE SCALE GENOMIC DNA]</scope>
    <source>
        <strain evidence="2">TH1-14</strain>
    </source>
</reference>